<dbReference type="GO" id="GO:0017000">
    <property type="term" value="P:antibiotic biosynthetic process"/>
    <property type="evidence" value="ECO:0007669"/>
    <property type="project" value="InterPro"/>
</dbReference>
<gene>
    <name evidence="10" type="ORF">A7E75_09140</name>
</gene>
<reference evidence="10 11" key="1">
    <citation type="journal article" date="2017" name="Genome Announc.">
        <title>Complete Genome Sequences of Two Acetylene-Fermenting Pelobacter acetylenicus Strains.</title>
        <authorList>
            <person name="Sutton J.M."/>
            <person name="Baesman S.M."/>
            <person name="Fierst J.L."/>
            <person name="Poret-Peterson A.T."/>
            <person name="Oremland R.S."/>
            <person name="Dunlap D.S."/>
            <person name="Akob D.M."/>
        </authorList>
    </citation>
    <scope>NUCLEOTIDE SEQUENCE [LARGE SCALE GENOMIC DNA]</scope>
    <source>
        <strain evidence="10 11">DSM 3247</strain>
    </source>
</reference>
<dbReference type="PANTHER" id="PTHR43206">
    <property type="entry name" value="AMINOTRANSFERASE"/>
    <property type="match status" value="1"/>
</dbReference>
<dbReference type="PIRSF" id="PIRSF000521">
    <property type="entry name" value="Transaminase_4ab_Lys_Orn"/>
    <property type="match status" value="1"/>
</dbReference>
<comment type="similarity">
    <text evidence="2 9">Belongs to the class-III pyridoxal-phosphate-dependent aminotransferase family.</text>
</comment>
<dbReference type="InterPro" id="IPR015422">
    <property type="entry name" value="PyrdxlP-dep_Trfase_small"/>
</dbReference>
<organism evidence="10 11">
    <name type="scientific">Syntrophotalea acetylenica</name>
    <name type="common">Pelobacter acetylenicus</name>
    <dbReference type="NCBI Taxonomy" id="29542"/>
    <lineage>
        <taxon>Bacteria</taxon>
        <taxon>Pseudomonadati</taxon>
        <taxon>Thermodesulfobacteriota</taxon>
        <taxon>Desulfuromonadia</taxon>
        <taxon>Desulfuromonadales</taxon>
        <taxon>Syntrophotaleaceae</taxon>
        <taxon>Syntrophotalea</taxon>
    </lineage>
</organism>
<dbReference type="InterPro" id="IPR015424">
    <property type="entry name" value="PyrdxlP-dep_Trfase"/>
</dbReference>
<dbReference type="EMBL" id="CP015518">
    <property type="protein sequence ID" value="APG25166.1"/>
    <property type="molecule type" value="Genomic_DNA"/>
</dbReference>
<proteinExistence type="inferred from homology"/>
<dbReference type="Gene3D" id="3.40.640.10">
    <property type="entry name" value="Type I PLP-dependent aspartate aminotransferase-like (Major domain)"/>
    <property type="match status" value="1"/>
</dbReference>
<comment type="cofactor">
    <cofactor evidence="1">
        <name>pyridoxal 5'-phosphate</name>
        <dbReference type="ChEBI" id="CHEBI:597326"/>
    </cofactor>
</comment>
<dbReference type="GO" id="GO:0030170">
    <property type="term" value="F:pyridoxal phosphate binding"/>
    <property type="evidence" value="ECO:0007669"/>
    <property type="project" value="InterPro"/>
</dbReference>
<name>A0A1L3GGV1_SYNAC</name>
<keyword evidence="11" id="KW-1185">Reference proteome</keyword>
<dbReference type="InterPro" id="IPR005814">
    <property type="entry name" value="Aminotrans_3"/>
</dbReference>
<dbReference type="CDD" id="cd00610">
    <property type="entry name" value="OAT_like"/>
    <property type="match status" value="1"/>
</dbReference>
<dbReference type="NCBIfam" id="TIGR03251">
    <property type="entry name" value="LAT_fam"/>
    <property type="match status" value="1"/>
</dbReference>
<dbReference type="OrthoDB" id="9801052at2"/>
<keyword evidence="6 9" id="KW-0663">Pyridoxal phosphate</keyword>
<evidence type="ECO:0000256" key="5">
    <source>
        <dbReference type="ARBA" id="ARBA00022679"/>
    </source>
</evidence>
<dbReference type="RefSeq" id="WP_072287015.1">
    <property type="nucleotide sequence ID" value="NZ_CP015455.1"/>
</dbReference>
<evidence type="ECO:0000256" key="1">
    <source>
        <dbReference type="ARBA" id="ARBA00001933"/>
    </source>
</evidence>
<evidence type="ECO:0000256" key="2">
    <source>
        <dbReference type="ARBA" id="ARBA00008954"/>
    </source>
</evidence>
<dbReference type="Pfam" id="PF00202">
    <property type="entry name" value="Aminotran_3"/>
    <property type="match status" value="1"/>
</dbReference>
<accession>A0A1L3GGV1</accession>
<evidence type="ECO:0000256" key="8">
    <source>
        <dbReference type="ARBA" id="ARBA00050040"/>
    </source>
</evidence>
<dbReference type="EC" id="2.6.1.36" evidence="3"/>
<evidence type="ECO:0000313" key="10">
    <source>
        <dbReference type="EMBL" id="APG25166.1"/>
    </source>
</evidence>
<dbReference type="InterPro" id="IPR017657">
    <property type="entry name" value="L-lysine_6-transaminase"/>
</dbReference>
<protein>
    <recommendedName>
        <fullName evidence="8">L-lysine-epsilon aminotransferase</fullName>
        <ecNumber evidence="3">2.6.1.36</ecNumber>
    </recommendedName>
    <alternativeName>
        <fullName evidence="7">Lysine 6-aminotransferase</fullName>
    </alternativeName>
</protein>
<evidence type="ECO:0000256" key="3">
    <source>
        <dbReference type="ARBA" id="ARBA00013071"/>
    </source>
</evidence>
<evidence type="ECO:0000256" key="9">
    <source>
        <dbReference type="RuleBase" id="RU003560"/>
    </source>
</evidence>
<evidence type="ECO:0000256" key="4">
    <source>
        <dbReference type="ARBA" id="ARBA00022576"/>
    </source>
</evidence>
<dbReference type="InterPro" id="IPR015421">
    <property type="entry name" value="PyrdxlP-dep_Trfase_major"/>
</dbReference>
<dbReference type="PANTHER" id="PTHR43206:SF2">
    <property type="entry name" value="4-AMINOBUTYRATE AMINOTRANSFERASE GABT"/>
    <property type="match status" value="1"/>
</dbReference>
<dbReference type="AlphaFoldDB" id="A0A1L3GGV1"/>
<dbReference type="GO" id="GO:0009450">
    <property type="term" value="P:gamma-aminobutyric acid catabolic process"/>
    <property type="evidence" value="ECO:0007669"/>
    <property type="project" value="TreeGrafter"/>
</dbReference>
<dbReference type="Proteomes" id="UP000182264">
    <property type="component" value="Chromosome"/>
</dbReference>
<keyword evidence="4" id="KW-0032">Aminotransferase</keyword>
<dbReference type="SUPFAM" id="SSF53383">
    <property type="entry name" value="PLP-dependent transferases"/>
    <property type="match status" value="1"/>
</dbReference>
<dbReference type="Gene3D" id="3.90.1150.10">
    <property type="entry name" value="Aspartate Aminotransferase, domain 1"/>
    <property type="match status" value="1"/>
</dbReference>
<keyword evidence="5" id="KW-0808">Transferase</keyword>
<sequence>MIHPHDVKRTLGRYMLTEGYDIILDLDRSLGSWFVDQRTGERFLDFFSMYASMAVGYNHPRLLKERARLGRLAVNKPSNSDVYTTAMAEFVDTFARVAMPSAMPHVFFIDGGALAVENAMKTAFDWKVRKNLVAGYKEDIGRQVIHFRQAFHGRSGYTLSLTNTYDPRKTRFFPKFDWPRIVNPKLTFPITEENLASVCHLENEALGTIGRIIDEQGEDVAAIIIEPIQGEGGDNHFRAEFLQALRQLCDRHDILLIFDEVQTGVGLTGRFWAFEHFGVQPDLLAFGKKTQVCGMLASRRIDEVSCHVFQERSRINSTFGGNLVDMARCTHILRIIEEEGLVENARRQGELLLAELCQLAAEFPRVVSNPRGRGLMCAFDVPDNHTRDQLVRAFFRRRLLLIGCGGCSIRFRAHLIVTEEEILHGIGIIRSVLREGDYLSLEIARDPCHWSGT</sequence>
<evidence type="ECO:0000256" key="6">
    <source>
        <dbReference type="ARBA" id="ARBA00022898"/>
    </source>
</evidence>
<dbReference type="STRING" id="29542.A6070_03115"/>
<evidence type="ECO:0000256" key="7">
    <source>
        <dbReference type="ARBA" id="ARBA00030921"/>
    </source>
</evidence>
<evidence type="ECO:0000313" key="11">
    <source>
        <dbReference type="Proteomes" id="UP000182264"/>
    </source>
</evidence>
<dbReference type="GO" id="GO:0045484">
    <property type="term" value="F:L-lysine 6-transaminase activity"/>
    <property type="evidence" value="ECO:0007669"/>
    <property type="project" value="UniProtKB-EC"/>
</dbReference>